<sequence length="137" mass="15330">MTKEEKAALKAVTTFLKSYAKKNIDGCMAVLTKSESIMMLGTNDNEIFKTTKSIRAAFKRDYKSMSDIHWGKRRNVYVKASSTLAGVVIEMPISYNSEGEKVKAIFRYAMTLVKENEKWKICAGIASVPFSSGAYSF</sequence>
<protein>
    <recommendedName>
        <fullName evidence="1">SnoaL-like domain-containing protein</fullName>
    </recommendedName>
</protein>
<proteinExistence type="predicted"/>
<organism evidence="2">
    <name type="scientific">hydrocarbon metagenome</name>
    <dbReference type="NCBI Taxonomy" id="938273"/>
    <lineage>
        <taxon>unclassified sequences</taxon>
        <taxon>metagenomes</taxon>
        <taxon>ecological metagenomes</taxon>
    </lineage>
</organism>
<dbReference type="EMBL" id="LNQE01001051">
    <property type="protein sequence ID" value="KUG21544.1"/>
    <property type="molecule type" value="Genomic_DNA"/>
</dbReference>
<comment type="caution">
    <text evidence="2">The sequence shown here is derived from an EMBL/GenBank/DDBJ whole genome shotgun (WGS) entry which is preliminary data.</text>
</comment>
<evidence type="ECO:0000313" key="2">
    <source>
        <dbReference type="EMBL" id="KUG21544.1"/>
    </source>
</evidence>
<dbReference type="SUPFAM" id="SSF54427">
    <property type="entry name" value="NTF2-like"/>
    <property type="match status" value="1"/>
</dbReference>
<dbReference type="Gene3D" id="3.10.450.50">
    <property type="match status" value="1"/>
</dbReference>
<evidence type="ECO:0000259" key="1">
    <source>
        <dbReference type="Pfam" id="PF13474"/>
    </source>
</evidence>
<gene>
    <name evidence="2" type="ORF">ASZ90_008701</name>
</gene>
<dbReference type="AlphaFoldDB" id="A0A0W8FKU4"/>
<feature type="domain" description="SnoaL-like" evidence="1">
    <location>
        <begin position="10"/>
        <end position="130"/>
    </location>
</feature>
<reference evidence="2" key="1">
    <citation type="journal article" date="2015" name="Proc. Natl. Acad. Sci. U.S.A.">
        <title>Networks of energetic and metabolic interactions define dynamics in microbial communities.</title>
        <authorList>
            <person name="Embree M."/>
            <person name="Liu J.K."/>
            <person name="Al-Bassam M.M."/>
            <person name="Zengler K."/>
        </authorList>
    </citation>
    <scope>NUCLEOTIDE SEQUENCE</scope>
</reference>
<name>A0A0W8FKU4_9ZZZZ</name>
<accession>A0A0W8FKU4</accession>
<dbReference type="InterPro" id="IPR037401">
    <property type="entry name" value="SnoaL-like"/>
</dbReference>
<dbReference type="InterPro" id="IPR032710">
    <property type="entry name" value="NTF2-like_dom_sf"/>
</dbReference>
<dbReference type="Pfam" id="PF13474">
    <property type="entry name" value="SnoaL_3"/>
    <property type="match status" value="1"/>
</dbReference>